<dbReference type="InterPro" id="IPR022408">
    <property type="entry name" value="Acyl-CoA-binding_prot_CS"/>
</dbReference>
<protein>
    <recommendedName>
        <fullName evidence="3">ACB domain-containing protein</fullName>
    </recommendedName>
</protein>
<dbReference type="Pfam" id="PF00887">
    <property type="entry name" value="ACBP"/>
    <property type="match status" value="1"/>
</dbReference>
<dbReference type="PANTHER" id="PTHR23310:SF62">
    <property type="entry name" value="ACYL-COA BINDING PROTEIN 1, ISOFORM A"/>
    <property type="match status" value="1"/>
</dbReference>
<keyword evidence="1" id="KW-0446">Lipid-binding</keyword>
<dbReference type="EMBL" id="BAABGZ010000016">
    <property type="protein sequence ID" value="GAA4354552.1"/>
    <property type="molecule type" value="Genomic_DNA"/>
</dbReference>
<name>A0ABP8IAA1_9BACT</name>
<reference evidence="5" key="1">
    <citation type="journal article" date="2019" name="Int. J. Syst. Evol. Microbiol.">
        <title>The Global Catalogue of Microorganisms (GCM) 10K type strain sequencing project: providing services to taxonomists for standard genome sequencing and annotation.</title>
        <authorList>
            <consortium name="The Broad Institute Genomics Platform"/>
            <consortium name="The Broad Institute Genome Sequencing Center for Infectious Disease"/>
            <person name="Wu L."/>
            <person name="Ma J."/>
        </authorList>
    </citation>
    <scope>NUCLEOTIDE SEQUENCE [LARGE SCALE GENOMIC DNA]</scope>
    <source>
        <strain evidence="5">JCM 17923</strain>
    </source>
</reference>
<feature type="compositionally biased region" description="Polar residues" evidence="2">
    <location>
        <begin position="126"/>
        <end position="143"/>
    </location>
</feature>
<feature type="compositionally biased region" description="Polar residues" evidence="2">
    <location>
        <begin position="54"/>
        <end position="72"/>
    </location>
</feature>
<evidence type="ECO:0000313" key="5">
    <source>
        <dbReference type="Proteomes" id="UP001501153"/>
    </source>
</evidence>
<dbReference type="PRINTS" id="PR00689">
    <property type="entry name" value="ACOABINDINGP"/>
</dbReference>
<comment type="caution">
    <text evidence="4">The sequence shown here is derived from an EMBL/GenBank/DDBJ whole genome shotgun (WGS) entry which is preliminary data.</text>
</comment>
<organism evidence="4 5">
    <name type="scientific">Hymenobacter saemangeumensis</name>
    <dbReference type="NCBI Taxonomy" id="1084522"/>
    <lineage>
        <taxon>Bacteria</taxon>
        <taxon>Pseudomonadati</taxon>
        <taxon>Bacteroidota</taxon>
        <taxon>Cytophagia</taxon>
        <taxon>Cytophagales</taxon>
        <taxon>Hymenobacteraceae</taxon>
        <taxon>Hymenobacter</taxon>
    </lineage>
</organism>
<sequence length="166" mass="17002">MNLDEQFQAAVQQVNNLPGDVAAQHMTELYGLYKQATEGDHDTKGEVVGDDSPDNPSGTPGMSQAQWDSWSQFKGVPEEEAKRRYVQRAAEVTGGQDGAGSSVATDGLTNAPAAGAGPAPQVAPGENTTTARQPATGAGQSTAGGLRGDITAGAPYGGEDMLKGQQ</sequence>
<dbReference type="PROSITE" id="PS00880">
    <property type="entry name" value="ACB_1"/>
    <property type="match status" value="1"/>
</dbReference>
<dbReference type="InterPro" id="IPR035984">
    <property type="entry name" value="Acyl-CoA-binding_sf"/>
</dbReference>
<evidence type="ECO:0000313" key="4">
    <source>
        <dbReference type="EMBL" id="GAA4354552.1"/>
    </source>
</evidence>
<gene>
    <name evidence="4" type="ORF">GCM10023185_16510</name>
</gene>
<keyword evidence="5" id="KW-1185">Reference proteome</keyword>
<dbReference type="PROSITE" id="PS51228">
    <property type="entry name" value="ACB_2"/>
    <property type="match status" value="1"/>
</dbReference>
<dbReference type="PANTHER" id="PTHR23310">
    <property type="entry name" value="ACYL-COA-BINDING PROTEIN, ACBP"/>
    <property type="match status" value="1"/>
</dbReference>
<dbReference type="RefSeq" id="WP_345235552.1">
    <property type="nucleotide sequence ID" value="NZ_BAABGZ010000016.1"/>
</dbReference>
<accession>A0ABP8IAA1</accession>
<dbReference type="Gene3D" id="1.20.80.10">
    <property type="match status" value="1"/>
</dbReference>
<feature type="domain" description="ACB" evidence="3">
    <location>
        <begin position="3"/>
        <end position="98"/>
    </location>
</feature>
<proteinExistence type="predicted"/>
<dbReference type="Proteomes" id="UP001501153">
    <property type="component" value="Unassembled WGS sequence"/>
</dbReference>
<evidence type="ECO:0000259" key="3">
    <source>
        <dbReference type="PROSITE" id="PS51228"/>
    </source>
</evidence>
<evidence type="ECO:0000256" key="2">
    <source>
        <dbReference type="SAM" id="MobiDB-lite"/>
    </source>
</evidence>
<dbReference type="SUPFAM" id="SSF47027">
    <property type="entry name" value="Acyl-CoA binding protein"/>
    <property type="match status" value="1"/>
</dbReference>
<feature type="region of interest" description="Disordered" evidence="2">
    <location>
        <begin position="40"/>
        <end position="166"/>
    </location>
</feature>
<evidence type="ECO:0000256" key="1">
    <source>
        <dbReference type="ARBA" id="ARBA00023121"/>
    </source>
</evidence>
<feature type="compositionally biased region" description="Low complexity" evidence="2">
    <location>
        <begin position="111"/>
        <end position="125"/>
    </location>
</feature>
<dbReference type="InterPro" id="IPR014352">
    <property type="entry name" value="FERM/acyl-CoA-bd_prot_sf"/>
</dbReference>
<dbReference type="InterPro" id="IPR000582">
    <property type="entry name" value="Acyl-CoA-binding_protein"/>
</dbReference>